<evidence type="ECO:0000313" key="1">
    <source>
        <dbReference type="EMBL" id="DAG06375.1"/>
    </source>
</evidence>
<proteinExistence type="predicted"/>
<protein>
    <submittedName>
        <fullName evidence="1">Uncharacterized protein</fullName>
    </submittedName>
</protein>
<sequence length="107" mass="12207">MMIYIDSDFKCYVTSGEGLTPIETDVFDGKCNIYIQGYRFIPAGQTWTRADGVVFTGEMIAPWKPWDELDAAQREYEREQYQMVVAQNTEYESALTEIETALGVNNA</sequence>
<organism evidence="1">
    <name type="scientific">Siphoviridae sp. cthu813</name>
    <dbReference type="NCBI Taxonomy" id="2825618"/>
    <lineage>
        <taxon>Viruses</taxon>
        <taxon>Duplodnaviria</taxon>
        <taxon>Heunggongvirae</taxon>
        <taxon>Uroviricota</taxon>
        <taxon>Caudoviricetes</taxon>
    </lineage>
</organism>
<name>A0A8S5VIF6_9CAUD</name>
<accession>A0A8S5VIF6</accession>
<reference evidence="1" key="1">
    <citation type="journal article" date="2021" name="Proc. Natl. Acad. Sci. U.S.A.">
        <title>A Catalog of Tens of Thousands of Viruses from Human Metagenomes Reveals Hidden Associations with Chronic Diseases.</title>
        <authorList>
            <person name="Tisza M.J."/>
            <person name="Buck C.B."/>
        </authorList>
    </citation>
    <scope>NUCLEOTIDE SEQUENCE</scope>
    <source>
        <strain evidence="1">Cthu813</strain>
    </source>
</reference>
<dbReference type="EMBL" id="BK016270">
    <property type="protein sequence ID" value="DAG06375.1"/>
    <property type="molecule type" value="Genomic_DNA"/>
</dbReference>